<keyword evidence="2" id="KW-1185">Reference proteome</keyword>
<dbReference type="EMBL" id="FO203522">
    <property type="protein sequence ID" value="CCO23758.1"/>
    <property type="molecule type" value="Genomic_DNA"/>
</dbReference>
<dbReference type="AlphaFoldDB" id="L0RAF2"/>
<evidence type="ECO:0000313" key="1">
    <source>
        <dbReference type="EMBL" id="CCO23758.1"/>
    </source>
</evidence>
<accession>L0RAF2</accession>
<organism evidence="1 2">
    <name type="scientific">Maridesulfovibrio hydrothermalis AM13 = DSM 14728</name>
    <dbReference type="NCBI Taxonomy" id="1121451"/>
    <lineage>
        <taxon>Bacteria</taxon>
        <taxon>Pseudomonadati</taxon>
        <taxon>Thermodesulfobacteriota</taxon>
        <taxon>Desulfovibrionia</taxon>
        <taxon>Desulfovibrionales</taxon>
        <taxon>Desulfovibrionaceae</taxon>
        <taxon>Maridesulfovibrio</taxon>
    </lineage>
</organism>
<name>L0RAF2_9BACT</name>
<dbReference type="HOGENOM" id="CLU_3232658_0_0_7"/>
<evidence type="ECO:0000313" key="2">
    <source>
        <dbReference type="Proteomes" id="UP000010808"/>
    </source>
</evidence>
<protein>
    <submittedName>
        <fullName evidence="1">Uncharacterized protein</fullName>
    </submittedName>
</protein>
<dbReference type="KEGG" id="dhy:DESAM_21481"/>
<dbReference type="Proteomes" id="UP000010808">
    <property type="component" value="Chromosome"/>
</dbReference>
<proteinExistence type="predicted"/>
<gene>
    <name evidence="1" type="ORF">DESAM_21481</name>
</gene>
<dbReference type="STRING" id="1121451.DESAM_21481"/>
<reference evidence="1 2" key="1">
    <citation type="submission" date="2012-10" db="EMBL/GenBank/DDBJ databases">
        <authorList>
            <person name="Genoscope - CEA"/>
        </authorList>
    </citation>
    <scope>NUCLEOTIDE SEQUENCE [LARGE SCALE GENOMIC DNA]</scope>
    <source>
        <strain evidence="2">AM13 / DSM 14728</strain>
    </source>
</reference>
<sequence>MTEINRPGVCTGQDNSLYYDTEKNHAQKNFIRNVPSFGPDARR</sequence>